<feature type="binding site" description="axial binding residue" evidence="9">
    <location>
        <position position="454"/>
    </location>
    <ligand>
        <name>heme</name>
        <dbReference type="ChEBI" id="CHEBI:30413"/>
    </ligand>
    <ligandPart>
        <name>Fe</name>
        <dbReference type="ChEBI" id="CHEBI:18248"/>
    </ligandPart>
</feature>
<comment type="cofactor">
    <cofactor evidence="1 9">
        <name>heme</name>
        <dbReference type="ChEBI" id="CHEBI:30413"/>
    </cofactor>
</comment>
<reference evidence="12 13" key="1">
    <citation type="journal article" date="2012" name="Science">
        <title>The Paleozoic origin of enzymatic lignin decomposition reconstructed from 31 fungal genomes.</title>
        <authorList>
            <person name="Floudas D."/>
            <person name="Binder M."/>
            <person name="Riley R."/>
            <person name="Barry K."/>
            <person name="Blanchette R.A."/>
            <person name="Henrissat B."/>
            <person name="Martinez A.T."/>
            <person name="Otillar R."/>
            <person name="Spatafora J.W."/>
            <person name="Yadav J.S."/>
            <person name="Aerts A."/>
            <person name="Benoit I."/>
            <person name="Boyd A."/>
            <person name="Carlson A."/>
            <person name="Copeland A."/>
            <person name="Coutinho P.M."/>
            <person name="de Vries R.P."/>
            <person name="Ferreira P."/>
            <person name="Findley K."/>
            <person name="Foster B."/>
            <person name="Gaskell J."/>
            <person name="Glotzer D."/>
            <person name="Gorecki P."/>
            <person name="Heitman J."/>
            <person name="Hesse C."/>
            <person name="Hori C."/>
            <person name="Igarashi K."/>
            <person name="Jurgens J.A."/>
            <person name="Kallen N."/>
            <person name="Kersten P."/>
            <person name="Kohler A."/>
            <person name="Kuees U."/>
            <person name="Kumar T.K.A."/>
            <person name="Kuo A."/>
            <person name="LaButti K."/>
            <person name="Larrondo L.F."/>
            <person name="Lindquist E."/>
            <person name="Ling A."/>
            <person name="Lombard V."/>
            <person name="Lucas S."/>
            <person name="Lundell T."/>
            <person name="Martin R."/>
            <person name="McLaughlin D.J."/>
            <person name="Morgenstern I."/>
            <person name="Morin E."/>
            <person name="Murat C."/>
            <person name="Nagy L.G."/>
            <person name="Nolan M."/>
            <person name="Ohm R.A."/>
            <person name="Patyshakuliyeva A."/>
            <person name="Rokas A."/>
            <person name="Ruiz-Duenas F.J."/>
            <person name="Sabat G."/>
            <person name="Salamov A."/>
            <person name="Samejima M."/>
            <person name="Schmutz J."/>
            <person name="Slot J.C."/>
            <person name="St John F."/>
            <person name="Stenlid J."/>
            <person name="Sun H."/>
            <person name="Sun S."/>
            <person name="Syed K."/>
            <person name="Tsang A."/>
            <person name="Wiebenga A."/>
            <person name="Young D."/>
            <person name="Pisabarro A."/>
            <person name="Eastwood D.C."/>
            <person name="Martin F."/>
            <person name="Cullen D."/>
            <person name="Grigoriev I.V."/>
            <person name="Hibbett D.S."/>
        </authorList>
    </citation>
    <scope>NUCLEOTIDE SEQUENCE [LARGE SCALE GENOMIC DNA]</scope>
    <source>
        <strain evidence="12 13">ATCC 11539</strain>
    </source>
</reference>
<dbReference type="Gene3D" id="1.10.630.10">
    <property type="entry name" value="Cytochrome P450"/>
    <property type="match status" value="1"/>
</dbReference>
<keyword evidence="7 9" id="KW-0408">Iron</keyword>
<dbReference type="HOGENOM" id="CLU_001570_25_0_1"/>
<dbReference type="AlphaFoldDB" id="S7RDA4"/>
<dbReference type="Pfam" id="PF00067">
    <property type="entry name" value="p450"/>
    <property type="match status" value="1"/>
</dbReference>
<dbReference type="PANTHER" id="PTHR24305:SF166">
    <property type="entry name" value="CYTOCHROME P450 12A4, MITOCHONDRIAL-RELATED"/>
    <property type="match status" value="1"/>
</dbReference>
<dbReference type="Proteomes" id="UP000030669">
    <property type="component" value="Unassembled WGS sequence"/>
</dbReference>
<evidence type="ECO:0000256" key="6">
    <source>
        <dbReference type="ARBA" id="ARBA00023002"/>
    </source>
</evidence>
<proteinExistence type="inferred from homology"/>
<keyword evidence="4 9" id="KW-0349">Heme</keyword>
<name>S7RDA4_GLOTA</name>
<dbReference type="PRINTS" id="PR00385">
    <property type="entry name" value="P450"/>
</dbReference>
<dbReference type="EMBL" id="KB469308">
    <property type="protein sequence ID" value="EPQ52195.1"/>
    <property type="molecule type" value="Genomic_DNA"/>
</dbReference>
<keyword evidence="5 9" id="KW-0479">Metal-binding</keyword>
<comment type="similarity">
    <text evidence="3 10">Belongs to the cytochrome P450 family.</text>
</comment>
<comment type="pathway">
    <text evidence="2">Secondary metabolite biosynthesis.</text>
</comment>
<keyword evidence="11" id="KW-0472">Membrane</keyword>
<keyword evidence="11" id="KW-0812">Transmembrane</keyword>
<dbReference type="InterPro" id="IPR017972">
    <property type="entry name" value="Cyt_P450_CS"/>
</dbReference>
<feature type="transmembrane region" description="Helical" evidence="11">
    <location>
        <begin position="6"/>
        <end position="24"/>
    </location>
</feature>
<dbReference type="eggNOG" id="KOG0158">
    <property type="taxonomic scope" value="Eukaryota"/>
</dbReference>
<dbReference type="OrthoDB" id="1470350at2759"/>
<evidence type="ECO:0000256" key="3">
    <source>
        <dbReference type="ARBA" id="ARBA00010617"/>
    </source>
</evidence>
<gene>
    <name evidence="12" type="ORF">GLOTRDRAFT_132312</name>
</gene>
<evidence type="ECO:0000256" key="10">
    <source>
        <dbReference type="RuleBase" id="RU000461"/>
    </source>
</evidence>
<dbReference type="InterPro" id="IPR050121">
    <property type="entry name" value="Cytochrome_P450_monoxygenase"/>
</dbReference>
<dbReference type="InterPro" id="IPR036396">
    <property type="entry name" value="Cyt_P450_sf"/>
</dbReference>
<evidence type="ECO:0000313" key="13">
    <source>
        <dbReference type="Proteomes" id="UP000030669"/>
    </source>
</evidence>
<dbReference type="STRING" id="670483.S7RDA4"/>
<dbReference type="SUPFAM" id="SSF48264">
    <property type="entry name" value="Cytochrome P450"/>
    <property type="match status" value="1"/>
</dbReference>
<dbReference type="InterPro" id="IPR002401">
    <property type="entry name" value="Cyt_P450_E_grp-I"/>
</dbReference>
<keyword evidence="11" id="KW-1133">Transmembrane helix</keyword>
<evidence type="ECO:0000256" key="2">
    <source>
        <dbReference type="ARBA" id="ARBA00005179"/>
    </source>
</evidence>
<keyword evidence="6 10" id="KW-0560">Oxidoreductase</keyword>
<dbReference type="GO" id="GO:0005506">
    <property type="term" value="F:iron ion binding"/>
    <property type="evidence" value="ECO:0007669"/>
    <property type="project" value="InterPro"/>
</dbReference>
<dbReference type="GO" id="GO:0004497">
    <property type="term" value="F:monooxygenase activity"/>
    <property type="evidence" value="ECO:0007669"/>
    <property type="project" value="UniProtKB-KW"/>
</dbReference>
<sequence length="519" mass="59450">MVQTAVLIIFSFGLLYVVQLYLAFRRGTTQGTAPSLVVHSPRGTIFLAYLGSPQADLIYSRGNTRITDLPAGMYIPQYVSPPYARKPAILIQFTEQATIKEVVSYRARFPKPVKQYGALSFFGKNIVASEGDEWKRYRKVTAPSFSERNNQLVWNETCRIMMDMFDNVWQWKDEIVLDNCIDITLPIALFVIGVAGFGRRISWTDDQKVPPGHRIAFKDALHIVSTEIFVKLAVPKWAMGLTQRFRNVQTAFDELRVYMLEMIEARKNSEKKEERYDLFSSLLDANEEESDGEAKLSDDELLGNIYIFLVAGHETTAHTLCYAFGLLALYQDEQETLYQHIKSIIPDGRTPTYEEMNLFTRSMAVLYETLRLYPPAISIPKVAAEDTRLTVSNSAGEKKVVPVPRGCDIVISTPALHYNPRYWEDPYVFRPERFLEKDWPRDAFLPFSAGARACIGRRFFEIEGIAILTMLVSKYKIEVKEEPQFAMENLKQRRERLLANMPGITLTPVRVPLVFKKRA</sequence>
<evidence type="ECO:0000256" key="9">
    <source>
        <dbReference type="PIRSR" id="PIRSR602401-1"/>
    </source>
</evidence>
<evidence type="ECO:0000313" key="12">
    <source>
        <dbReference type="EMBL" id="EPQ52195.1"/>
    </source>
</evidence>
<protein>
    <submittedName>
        <fullName evidence="12">Cytochrome P450</fullName>
    </submittedName>
</protein>
<keyword evidence="8 10" id="KW-0503">Monooxygenase</keyword>
<dbReference type="GO" id="GO:0016705">
    <property type="term" value="F:oxidoreductase activity, acting on paired donors, with incorporation or reduction of molecular oxygen"/>
    <property type="evidence" value="ECO:0007669"/>
    <property type="project" value="InterPro"/>
</dbReference>
<dbReference type="GO" id="GO:0020037">
    <property type="term" value="F:heme binding"/>
    <property type="evidence" value="ECO:0007669"/>
    <property type="project" value="InterPro"/>
</dbReference>
<evidence type="ECO:0000256" key="4">
    <source>
        <dbReference type="ARBA" id="ARBA00022617"/>
    </source>
</evidence>
<dbReference type="PROSITE" id="PS00086">
    <property type="entry name" value="CYTOCHROME_P450"/>
    <property type="match status" value="1"/>
</dbReference>
<dbReference type="KEGG" id="gtr:GLOTRDRAFT_132312"/>
<dbReference type="OMA" id="QYTYGFM"/>
<evidence type="ECO:0000256" key="7">
    <source>
        <dbReference type="ARBA" id="ARBA00023004"/>
    </source>
</evidence>
<dbReference type="RefSeq" id="XP_007869374.1">
    <property type="nucleotide sequence ID" value="XM_007871183.1"/>
</dbReference>
<dbReference type="InterPro" id="IPR001128">
    <property type="entry name" value="Cyt_P450"/>
</dbReference>
<evidence type="ECO:0000256" key="8">
    <source>
        <dbReference type="ARBA" id="ARBA00023033"/>
    </source>
</evidence>
<evidence type="ECO:0000256" key="11">
    <source>
        <dbReference type="SAM" id="Phobius"/>
    </source>
</evidence>
<accession>S7RDA4</accession>
<evidence type="ECO:0000256" key="1">
    <source>
        <dbReference type="ARBA" id="ARBA00001971"/>
    </source>
</evidence>
<dbReference type="PRINTS" id="PR00463">
    <property type="entry name" value="EP450I"/>
</dbReference>
<dbReference type="PANTHER" id="PTHR24305">
    <property type="entry name" value="CYTOCHROME P450"/>
    <property type="match status" value="1"/>
</dbReference>
<dbReference type="GeneID" id="19302467"/>
<evidence type="ECO:0000256" key="5">
    <source>
        <dbReference type="ARBA" id="ARBA00022723"/>
    </source>
</evidence>
<organism evidence="12 13">
    <name type="scientific">Gloeophyllum trabeum (strain ATCC 11539 / FP-39264 / Madison 617)</name>
    <name type="common">Brown rot fungus</name>
    <dbReference type="NCBI Taxonomy" id="670483"/>
    <lineage>
        <taxon>Eukaryota</taxon>
        <taxon>Fungi</taxon>
        <taxon>Dikarya</taxon>
        <taxon>Basidiomycota</taxon>
        <taxon>Agaricomycotina</taxon>
        <taxon>Agaricomycetes</taxon>
        <taxon>Gloeophyllales</taxon>
        <taxon>Gloeophyllaceae</taxon>
        <taxon>Gloeophyllum</taxon>
    </lineage>
</organism>
<keyword evidence="13" id="KW-1185">Reference proteome</keyword>